<proteinExistence type="predicted"/>
<comment type="caution">
    <text evidence="1">The sequence shown here is derived from an EMBL/GenBank/DDBJ whole genome shotgun (WGS) entry which is preliminary data.</text>
</comment>
<name>A0A7D9HY64_PARCT</name>
<dbReference type="AlphaFoldDB" id="A0A7D9HY64"/>
<evidence type="ECO:0000313" key="2">
    <source>
        <dbReference type="Proteomes" id="UP001152795"/>
    </source>
</evidence>
<dbReference type="EMBL" id="CACRXK020002182">
    <property type="protein sequence ID" value="CAB3993092.1"/>
    <property type="molecule type" value="Genomic_DNA"/>
</dbReference>
<dbReference type="Proteomes" id="UP001152795">
    <property type="component" value="Unassembled WGS sequence"/>
</dbReference>
<evidence type="ECO:0000313" key="1">
    <source>
        <dbReference type="EMBL" id="CAB3993092.1"/>
    </source>
</evidence>
<sequence length="128" mass="14943">MIERAKMKAEVDAYNAENQRMQMVNAMDKNLPPKDLLYVKLKKVPCSPQCLAEEGYGSVTMETAHMKFVYLDHEINLVHLQRDKMSSDDLLAKFDEIVKRFRCAFHEIIERAKMKAEVDGYNAEKQRM</sequence>
<accession>A0A7D9HY64</accession>
<protein>
    <submittedName>
        <fullName evidence="1">Uncharacterized protein</fullName>
    </submittedName>
</protein>
<gene>
    <name evidence="1" type="ORF">PACLA_8A052270</name>
</gene>
<organism evidence="1 2">
    <name type="scientific">Paramuricea clavata</name>
    <name type="common">Red gorgonian</name>
    <name type="synonym">Violescent sea-whip</name>
    <dbReference type="NCBI Taxonomy" id="317549"/>
    <lineage>
        <taxon>Eukaryota</taxon>
        <taxon>Metazoa</taxon>
        <taxon>Cnidaria</taxon>
        <taxon>Anthozoa</taxon>
        <taxon>Octocorallia</taxon>
        <taxon>Malacalcyonacea</taxon>
        <taxon>Plexauridae</taxon>
        <taxon>Paramuricea</taxon>
    </lineage>
</organism>
<keyword evidence="2" id="KW-1185">Reference proteome</keyword>
<reference evidence="1" key="1">
    <citation type="submission" date="2020-04" db="EMBL/GenBank/DDBJ databases">
        <authorList>
            <person name="Alioto T."/>
            <person name="Alioto T."/>
            <person name="Gomez Garrido J."/>
        </authorList>
    </citation>
    <scope>NUCLEOTIDE SEQUENCE</scope>
    <source>
        <strain evidence="1">A484AB</strain>
    </source>
</reference>